<evidence type="ECO:0000313" key="2">
    <source>
        <dbReference type="Proteomes" id="UP000237000"/>
    </source>
</evidence>
<dbReference type="InParanoid" id="A0A2P5FFX7"/>
<accession>A0A2P5FFX7</accession>
<proteinExistence type="predicted"/>
<dbReference type="EMBL" id="JXTC01000037">
    <property type="protein sequence ID" value="PON96672.1"/>
    <property type="molecule type" value="Genomic_DNA"/>
</dbReference>
<dbReference type="AlphaFoldDB" id="A0A2P5FFX7"/>
<comment type="caution">
    <text evidence="1">The sequence shown here is derived from an EMBL/GenBank/DDBJ whole genome shotgun (WGS) entry which is preliminary data.</text>
</comment>
<reference evidence="2" key="1">
    <citation type="submission" date="2016-06" db="EMBL/GenBank/DDBJ databases">
        <title>Parallel loss of symbiosis genes in relatives of nitrogen-fixing non-legume Parasponia.</title>
        <authorList>
            <person name="Van Velzen R."/>
            <person name="Holmer R."/>
            <person name="Bu F."/>
            <person name="Rutten L."/>
            <person name="Van Zeijl A."/>
            <person name="Liu W."/>
            <person name="Santuari L."/>
            <person name="Cao Q."/>
            <person name="Sharma T."/>
            <person name="Shen D."/>
            <person name="Roswanjaya Y."/>
            <person name="Wardhani T."/>
            <person name="Kalhor M.S."/>
            <person name="Jansen J."/>
            <person name="Van den Hoogen J."/>
            <person name="Gungor B."/>
            <person name="Hartog M."/>
            <person name="Hontelez J."/>
            <person name="Verver J."/>
            <person name="Yang W.-C."/>
            <person name="Schijlen E."/>
            <person name="Repin R."/>
            <person name="Schilthuizen M."/>
            <person name="Schranz E."/>
            <person name="Heidstra R."/>
            <person name="Miyata K."/>
            <person name="Fedorova E."/>
            <person name="Kohlen W."/>
            <person name="Bisseling T."/>
            <person name="Smit S."/>
            <person name="Geurts R."/>
        </authorList>
    </citation>
    <scope>NUCLEOTIDE SEQUENCE [LARGE SCALE GENOMIC DNA]</scope>
    <source>
        <strain evidence="2">cv. RG33-2</strain>
    </source>
</reference>
<gene>
    <name evidence="1" type="ORF">TorRG33x02_076530</name>
</gene>
<organism evidence="1 2">
    <name type="scientific">Trema orientale</name>
    <name type="common">Charcoal tree</name>
    <name type="synonym">Celtis orientalis</name>
    <dbReference type="NCBI Taxonomy" id="63057"/>
    <lineage>
        <taxon>Eukaryota</taxon>
        <taxon>Viridiplantae</taxon>
        <taxon>Streptophyta</taxon>
        <taxon>Embryophyta</taxon>
        <taxon>Tracheophyta</taxon>
        <taxon>Spermatophyta</taxon>
        <taxon>Magnoliopsida</taxon>
        <taxon>eudicotyledons</taxon>
        <taxon>Gunneridae</taxon>
        <taxon>Pentapetalae</taxon>
        <taxon>rosids</taxon>
        <taxon>fabids</taxon>
        <taxon>Rosales</taxon>
        <taxon>Cannabaceae</taxon>
        <taxon>Trema</taxon>
    </lineage>
</organism>
<dbReference type="Proteomes" id="UP000237000">
    <property type="component" value="Unassembled WGS sequence"/>
</dbReference>
<evidence type="ECO:0000313" key="1">
    <source>
        <dbReference type="EMBL" id="PON96672.1"/>
    </source>
</evidence>
<protein>
    <submittedName>
        <fullName evidence="1">Uncharacterized protein</fullName>
    </submittedName>
</protein>
<name>A0A2P5FFX7_TREOI</name>
<keyword evidence="2" id="KW-1185">Reference proteome</keyword>
<sequence length="65" mass="7211">MNLSSVEMNGHLFGLGVKTHSAATLDSQVAWLNQKIRVEVLWNGDWSVLGGKVQSPRRWCIGGKF</sequence>